<keyword evidence="4" id="KW-1185">Reference proteome</keyword>
<dbReference type="InterPro" id="IPR001810">
    <property type="entry name" value="F-box_dom"/>
</dbReference>
<dbReference type="InterPro" id="IPR032675">
    <property type="entry name" value="LRR_dom_sf"/>
</dbReference>
<proteinExistence type="predicted"/>
<dbReference type="InterPro" id="IPR050232">
    <property type="entry name" value="FBL13/AtMIF1-like"/>
</dbReference>
<name>A0A498I2Q4_MALDO</name>
<comment type="caution">
    <text evidence="3">The sequence shown here is derived from an EMBL/GenBank/DDBJ whole genome shotgun (WGS) entry which is preliminary data.</text>
</comment>
<organism evidence="3 4">
    <name type="scientific">Malus domestica</name>
    <name type="common">Apple</name>
    <name type="synonym">Pyrus malus</name>
    <dbReference type="NCBI Taxonomy" id="3750"/>
    <lineage>
        <taxon>Eukaryota</taxon>
        <taxon>Viridiplantae</taxon>
        <taxon>Streptophyta</taxon>
        <taxon>Embryophyta</taxon>
        <taxon>Tracheophyta</taxon>
        <taxon>Spermatophyta</taxon>
        <taxon>Magnoliopsida</taxon>
        <taxon>eudicotyledons</taxon>
        <taxon>Gunneridae</taxon>
        <taxon>Pentapetalae</taxon>
        <taxon>rosids</taxon>
        <taxon>fabids</taxon>
        <taxon>Rosales</taxon>
        <taxon>Rosaceae</taxon>
        <taxon>Amygdaloideae</taxon>
        <taxon>Maleae</taxon>
        <taxon>Malus</taxon>
    </lineage>
</organism>
<dbReference type="PANTHER" id="PTHR31900:SF32">
    <property type="entry name" value="F-BOX_RNI_FBD-LIKE DOMAIN PROTEIN"/>
    <property type="match status" value="1"/>
</dbReference>
<dbReference type="EMBL" id="RDQH01000340">
    <property type="protein sequence ID" value="RXH77826.1"/>
    <property type="molecule type" value="Genomic_DNA"/>
</dbReference>
<dbReference type="AlphaFoldDB" id="A0A498I2Q4"/>
<dbReference type="SUPFAM" id="SSF81383">
    <property type="entry name" value="F-box domain"/>
    <property type="match status" value="1"/>
</dbReference>
<evidence type="ECO:0000313" key="4">
    <source>
        <dbReference type="Proteomes" id="UP000290289"/>
    </source>
</evidence>
<evidence type="ECO:0000313" key="3">
    <source>
        <dbReference type="EMBL" id="RXH77826.1"/>
    </source>
</evidence>
<dbReference type="InterPro" id="IPR036047">
    <property type="entry name" value="F-box-like_dom_sf"/>
</dbReference>
<sequence length="550" mass="62287">MKRSQIAPPASASASDEVEDTDAKINKDDRFSGLPDEVVHRILSPLPYSDVIRVGSLSKRCRQVGSSIPTLNFSQFPSDSTDTFDKRLELLASLDNFFSRRQLANGKDKIRLQTFDLEWEFPHHGFERDTNIPNWRDNEARRVCASIRNAVDCRLENLSVFYGIWSSANAKREPVEFPCCAFNCGSLKSIDLEMFDTIIKARSIATCTVSNLVCLRLKEVTVEDGDGFCKWVSSACRFLKELVLKDVARLQNITIESPSLKSFRLHLISGWSPLHHLHISAEKLERVNIACNGRPLEISAPNLRYLRMQWRGTKMMNIRNPGEFNRLEKAELEVVHNQPGVEMETASHDQFLLSSVVQSVKVLALHDRWTITTLSKEGCTAPPLHNVWCLRMSTWSFDEFDNNLVPTVASLFKRLPNLNTLEIYVSHLFGIPEHGFDSAYWQLQNLDFISQLKHVTLELEVSEGFNDSNLIEFARYVLEHAQNLKKMAVICEPSQSRLISSIRSVTSTSNASVVFLEKGSICTSVIWHAYSAGSVQELNNRLIDPLPDVA</sequence>
<feature type="region of interest" description="Disordered" evidence="1">
    <location>
        <begin position="1"/>
        <end position="29"/>
    </location>
</feature>
<reference evidence="3 4" key="1">
    <citation type="submission" date="2018-10" db="EMBL/GenBank/DDBJ databases">
        <title>A high-quality apple genome assembly.</title>
        <authorList>
            <person name="Hu J."/>
        </authorList>
    </citation>
    <scope>NUCLEOTIDE SEQUENCE [LARGE SCALE GENOMIC DNA]</scope>
    <source>
        <strain evidence="4">cv. HFTH1</strain>
        <tissue evidence="3">Young leaf</tissue>
    </source>
</reference>
<dbReference type="PANTHER" id="PTHR31900">
    <property type="entry name" value="F-BOX/RNI SUPERFAMILY PROTEIN-RELATED"/>
    <property type="match status" value="1"/>
</dbReference>
<feature type="domain" description="F-box" evidence="2">
    <location>
        <begin position="28"/>
        <end position="76"/>
    </location>
</feature>
<accession>A0A498I2Q4</accession>
<protein>
    <recommendedName>
        <fullName evidence="2">F-box domain-containing protein</fullName>
    </recommendedName>
</protein>
<evidence type="ECO:0000259" key="2">
    <source>
        <dbReference type="PROSITE" id="PS50181"/>
    </source>
</evidence>
<dbReference type="SUPFAM" id="SSF52058">
    <property type="entry name" value="L domain-like"/>
    <property type="match status" value="1"/>
</dbReference>
<dbReference type="Gene3D" id="3.80.10.10">
    <property type="entry name" value="Ribonuclease Inhibitor"/>
    <property type="match status" value="1"/>
</dbReference>
<dbReference type="Proteomes" id="UP000290289">
    <property type="component" value="Chromosome 14"/>
</dbReference>
<evidence type="ECO:0000256" key="1">
    <source>
        <dbReference type="SAM" id="MobiDB-lite"/>
    </source>
</evidence>
<dbReference type="Pfam" id="PF00646">
    <property type="entry name" value="F-box"/>
    <property type="match status" value="1"/>
</dbReference>
<dbReference type="PROSITE" id="PS50181">
    <property type="entry name" value="FBOX"/>
    <property type="match status" value="1"/>
</dbReference>
<gene>
    <name evidence="3" type="ORF">DVH24_039797</name>
</gene>